<evidence type="ECO:0000256" key="2">
    <source>
        <dbReference type="ARBA" id="ARBA00022475"/>
    </source>
</evidence>
<accession>A0A2T4YMU1</accession>
<gene>
    <name evidence="8" type="ORF">C8J24_2936</name>
</gene>
<feature type="transmembrane region" description="Helical" evidence="7">
    <location>
        <begin position="108"/>
        <end position="132"/>
    </location>
</feature>
<evidence type="ECO:0000256" key="3">
    <source>
        <dbReference type="ARBA" id="ARBA00022692"/>
    </source>
</evidence>
<dbReference type="InterPro" id="IPR017039">
    <property type="entry name" value="Virul_fac_BrkB"/>
</dbReference>
<keyword evidence="2" id="KW-1003">Cell membrane</keyword>
<feature type="transmembrane region" description="Helical" evidence="7">
    <location>
        <begin position="259"/>
        <end position="280"/>
    </location>
</feature>
<dbReference type="PANTHER" id="PTHR30213">
    <property type="entry name" value="INNER MEMBRANE PROTEIN YHJD"/>
    <property type="match status" value="1"/>
</dbReference>
<evidence type="ECO:0000256" key="1">
    <source>
        <dbReference type="ARBA" id="ARBA00004651"/>
    </source>
</evidence>
<evidence type="ECO:0000313" key="8">
    <source>
        <dbReference type="EMBL" id="PTM44727.1"/>
    </source>
</evidence>
<dbReference type="GO" id="GO:0005886">
    <property type="term" value="C:plasma membrane"/>
    <property type="evidence" value="ECO:0007669"/>
    <property type="project" value="UniProtKB-SubCell"/>
</dbReference>
<organism evidence="8 9">
    <name type="scientific">Sphingomonas aerolata</name>
    <dbReference type="NCBI Taxonomy" id="185951"/>
    <lineage>
        <taxon>Bacteria</taxon>
        <taxon>Pseudomonadati</taxon>
        <taxon>Pseudomonadota</taxon>
        <taxon>Alphaproteobacteria</taxon>
        <taxon>Sphingomonadales</taxon>
        <taxon>Sphingomonadaceae</taxon>
        <taxon>Sphingomonas</taxon>
    </lineage>
</organism>
<feature type="transmembrane region" description="Helical" evidence="7">
    <location>
        <begin position="222"/>
        <end position="247"/>
    </location>
</feature>
<sequence length="397" mass="40985">MANGDAPVDVTSPWSMSMATWWSVLKRSWAEASDDNIGLIAAGTAFYAFAAIVPLLASIVLIYGLVADTATVVANIRGLFQVLPADAAKVIGDQLATVVGTSEGKKGFGLILALALALYGASKGASSIVTALNIAYEERETRGFFALYILAFSITAGAVVLALTAALSTAAFALLDSMIPGAPDFVLTLLRLTSYAVLAMLAVTAAACLYRYGPNRAHAKWAWLTPGSLAATLIWLAATIGFGFYVANFGNYGATYGSLSAVVVLLTWLWLSAYVFLLGAELNAELEHRTTRDTTTGPERPAGARGAAVADATVTAPPPSDTPEMAAPRRGVRTAQTAAASRAARAPMPSVLLAVGGLGALRRGSGRAGMILLVVGGALAWAGRTSPEGDDDAQRSA</sequence>
<feature type="transmembrane region" description="Helical" evidence="7">
    <location>
        <begin position="144"/>
        <end position="172"/>
    </location>
</feature>
<dbReference type="Pfam" id="PF03631">
    <property type="entry name" value="Virul_fac_BrkB"/>
    <property type="match status" value="1"/>
</dbReference>
<evidence type="ECO:0000256" key="4">
    <source>
        <dbReference type="ARBA" id="ARBA00022989"/>
    </source>
</evidence>
<feature type="region of interest" description="Disordered" evidence="6">
    <location>
        <begin position="289"/>
        <end position="342"/>
    </location>
</feature>
<name>A0A2T4YMU1_9SPHN</name>
<evidence type="ECO:0000256" key="5">
    <source>
        <dbReference type="ARBA" id="ARBA00023136"/>
    </source>
</evidence>
<keyword evidence="4 7" id="KW-1133">Transmembrane helix</keyword>
<feature type="compositionally biased region" description="Low complexity" evidence="6">
    <location>
        <begin position="300"/>
        <end position="315"/>
    </location>
</feature>
<dbReference type="Proteomes" id="UP000240996">
    <property type="component" value="Unassembled WGS sequence"/>
</dbReference>
<keyword evidence="3 7" id="KW-0812">Transmembrane</keyword>
<feature type="transmembrane region" description="Helical" evidence="7">
    <location>
        <begin position="37"/>
        <end position="66"/>
    </location>
</feature>
<evidence type="ECO:0000256" key="6">
    <source>
        <dbReference type="SAM" id="MobiDB-lite"/>
    </source>
</evidence>
<dbReference type="NCBIfam" id="TIGR00765">
    <property type="entry name" value="yihY_not_rbn"/>
    <property type="match status" value="1"/>
</dbReference>
<feature type="transmembrane region" description="Helical" evidence="7">
    <location>
        <begin position="192"/>
        <end position="210"/>
    </location>
</feature>
<feature type="compositionally biased region" description="Low complexity" evidence="6">
    <location>
        <begin position="333"/>
        <end position="342"/>
    </location>
</feature>
<reference evidence="8 9" key="1">
    <citation type="submission" date="2018-04" db="EMBL/GenBank/DDBJ databases">
        <title>Genomic Encyclopedia of Type Strains, Phase III (KMG-III): the genomes of soil and plant-associated and newly described type strains.</title>
        <authorList>
            <person name="Whitman W."/>
        </authorList>
    </citation>
    <scope>NUCLEOTIDE SEQUENCE [LARGE SCALE GENOMIC DNA]</scope>
    <source>
        <strain evidence="8 9">NW12</strain>
    </source>
</reference>
<keyword evidence="5 7" id="KW-0472">Membrane</keyword>
<comment type="caution">
    <text evidence="8">The sequence shown here is derived from an EMBL/GenBank/DDBJ whole genome shotgun (WGS) entry which is preliminary data.</text>
</comment>
<dbReference type="PANTHER" id="PTHR30213:SF0">
    <property type="entry name" value="UPF0761 MEMBRANE PROTEIN YIHY"/>
    <property type="match status" value="1"/>
</dbReference>
<dbReference type="EMBL" id="PZZN01000003">
    <property type="protein sequence ID" value="PTM44727.1"/>
    <property type="molecule type" value="Genomic_DNA"/>
</dbReference>
<protein>
    <submittedName>
        <fullName evidence="8">Membrane protein</fullName>
    </submittedName>
</protein>
<comment type="subcellular location">
    <subcellularLocation>
        <location evidence="1">Cell membrane</location>
        <topology evidence="1">Multi-pass membrane protein</topology>
    </subcellularLocation>
</comment>
<dbReference type="AlphaFoldDB" id="A0A2T4YMU1"/>
<evidence type="ECO:0000313" key="9">
    <source>
        <dbReference type="Proteomes" id="UP000240996"/>
    </source>
</evidence>
<evidence type="ECO:0000256" key="7">
    <source>
        <dbReference type="SAM" id="Phobius"/>
    </source>
</evidence>
<keyword evidence="9" id="KW-1185">Reference proteome</keyword>
<proteinExistence type="predicted"/>